<name>A0A9P1M7V6_9PEZI</name>
<dbReference type="AlphaFoldDB" id="A0A9P1M7V6"/>
<accession>A0A9P1M7V6</accession>
<dbReference type="EMBL" id="CALLCH030000001">
    <property type="protein sequence ID" value="CAI4211015.1"/>
    <property type="molecule type" value="Genomic_DNA"/>
</dbReference>
<comment type="caution">
    <text evidence="2">The sequence shown here is derived from an EMBL/GenBank/DDBJ whole genome shotgun (WGS) entry which is preliminary data.</text>
</comment>
<feature type="region of interest" description="Disordered" evidence="1">
    <location>
        <begin position="379"/>
        <end position="437"/>
    </location>
</feature>
<feature type="compositionally biased region" description="Basic and acidic residues" evidence="1">
    <location>
        <begin position="517"/>
        <end position="533"/>
    </location>
</feature>
<organism evidence="2 3">
    <name type="scientific">Parascedosporium putredinis</name>
    <dbReference type="NCBI Taxonomy" id="1442378"/>
    <lineage>
        <taxon>Eukaryota</taxon>
        <taxon>Fungi</taxon>
        <taxon>Dikarya</taxon>
        <taxon>Ascomycota</taxon>
        <taxon>Pezizomycotina</taxon>
        <taxon>Sordariomycetes</taxon>
        <taxon>Hypocreomycetidae</taxon>
        <taxon>Microascales</taxon>
        <taxon>Microascaceae</taxon>
        <taxon>Parascedosporium</taxon>
    </lineage>
</organism>
<feature type="compositionally biased region" description="Acidic residues" evidence="1">
    <location>
        <begin position="51"/>
        <end position="63"/>
    </location>
</feature>
<keyword evidence="3" id="KW-1185">Reference proteome</keyword>
<proteinExistence type="predicted"/>
<gene>
    <name evidence="2" type="ORF">PPNO1_LOCUS812</name>
</gene>
<feature type="compositionally biased region" description="Low complexity" evidence="1">
    <location>
        <begin position="534"/>
        <end position="550"/>
    </location>
</feature>
<evidence type="ECO:0000313" key="3">
    <source>
        <dbReference type="Proteomes" id="UP000838763"/>
    </source>
</evidence>
<feature type="compositionally biased region" description="Polar residues" evidence="1">
    <location>
        <begin position="393"/>
        <end position="404"/>
    </location>
</feature>
<feature type="region of interest" description="Disordered" evidence="1">
    <location>
        <begin position="507"/>
        <end position="572"/>
    </location>
</feature>
<dbReference type="Proteomes" id="UP000838763">
    <property type="component" value="Unassembled WGS sequence"/>
</dbReference>
<feature type="compositionally biased region" description="Polar residues" evidence="1">
    <location>
        <begin position="11"/>
        <end position="20"/>
    </location>
</feature>
<evidence type="ECO:0000313" key="2">
    <source>
        <dbReference type="EMBL" id="CAI4211015.1"/>
    </source>
</evidence>
<feature type="compositionally biased region" description="Polar residues" evidence="1">
    <location>
        <begin position="163"/>
        <end position="172"/>
    </location>
</feature>
<sequence>MASDAGDQVENDSAQSTTDQHVTEDPRPDSPEDRDSLELSEPAGIAKEGDESAESQLSEENDEYREHTASPGGEDDMAGKSILEILDSPAVHISAPEEAPMSPISESQAFPNPQDLDTLYPEVYEGDKDSYRSDSSNTGSSQYGDLGEMENTLKSLQEELQKQKFSSSHISNQAASMEQVIDTLEEDNARLLTKAEDLAAGQRSDESQLKYQELSDSIQKRKEKFVDQAAAAKSRKPPQRKFTIATTRIAFGRPLPEEERLLKSLSEEMGKLSPYLNVASADDDLCDRLAEGERPMHEPEIDPGRREAELLRRIDLYKRYIDKHKAERLPNNDAVVLNLGEQLQEALDKIGTLNERCTASEDQRDLAIAQVRDSETKIDLLKRKARHHETRQAEIQRSSTTSSGDPPDQGAQGLASHQSSHENESLDSRSSPGPDIMYENLADELEGLDGREDDRRTSILESGGFHNDASISDMLTLASVNAEKNQLARELEQCSLNNKMLKKQLHESHGEYQALSKELKALKDQMSKKEENTRATNTETELGSSESSDSADSRDAGPMMKKFCISRHSLEP</sequence>
<evidence type="ECO:0000256" key="1">
    <source>
        <dbReference type="SAM" id="MobiDB-lite"/>
    </source>
</evidence>
<feature type="region of interest" description="Disordered" evidence="1">
    <location>
        <begin position="1"/>
        <end position="172"/>
    </location>
</feature>
<feature type="compositionally biased region" description="Polar residues" evidence="1">
    <location>
        <begin position="133"/>
        <end position="143"/>
    </location>
</feature>
<reference evidence="2" key="1">
    <citation type="submission" date="2022-11" db="EMBL/GenBank/DDBJ databases">
        <authorList>
            <person name="Scott C."/>
            <person name="Bruce N."/>
        </authorList>
    </citation>
    <scope>NUCLEOTIDE SEQUENCE</scope>
</reference>
<protein>
    <submittedName>
        <fullName evidence="2">Uncharacterized protein</fullName>
    </submittedName>
</protein>
<feature type="compositionally biased region" description="Basic and acidic residues" evidence="1">
    <location>
        <begin position="21"/>
        <end position="37"/>
    </location>
</feature>